<dbReference type="EMBL" id="CM042048">
    <property type="protein sequence ID" value="KAI3757593.1"/>
    <property type="molecule type" value="Genomic_DNA"/>
</dbReference>
<name>A0ACB9EG70_ARCLA</name>
<accession>A0ACB9EG70</accession>
<protein>
    <submittedName>
        <fullName evidence="1">Uncharacterized protein</fullName>
    </submittedName>
</protein>
<proteinExistence type="predicted"/>
<reference evidence="2" key="1">
    <citation type="journal article" date="2022" name="Mol. Ecol. Resour.">
        <title>The genomes of chicory, endive, great burdock and yacon provide insights into Asteraceae palaeo-polyploidization history and plant inulin production.</title>
        <authorList>
            <person name="Fan W."/>
            <person name="Wang S."/>
            <person name="Wang H."/>
            <person name="Wang A."/>
            <person name="Jiang F."/>
            <person name="Liu H."/>
            <person name="Zhao H."/>
            <person name="Xu D."/>
            <person name="Zhang Y."/>
        </authorList>
    </citation>
    <scope>NUCLEOTIDE SEQUENCE [LARGE SCALE GENOMIC DNA]</scope>
    <source>
        <strain evidence="2">cv. Niubang</strain>
    </source>
</reference>
<comment type="caution">
    <text evidence="1">The sequence shown here is derived from an EMBL/GenBank/DDBJ whole genome shotgun (WGS) entry which is preliminary data.</text>
</comment>
<gene>
    <name evidence="1" type="ORF">L6452_05134</name>
</gene>
<evidence type="ECO:0000313" key="2">
    <source>
        <dbReference type="Proteomes" id="UP001055879"/>
    </source>
</evidence>
<dbReference type="Proteomes" id="UP001055879">
    <property type="component" value="Linkage Group LG02"/>
</dbReference>
<sequence length="66" mass="7123">MATWTRRNGRYRKIKEGQFVKVPKGERLDMRVIGGIEGAVPQGKGLAGDAIGEMEVGSAVLPVVLE</sequence>
<evidence type="ECO:0000313" key="1">
    <source>
        <dbReference type="EMBL" id="KAI3757593.1"/>
    </source>
</evidence>
<organism evidence="1 2">
    <name type="scientific">Arctium lappa</name>
    <name type="common">Greater burdock</name>
    <name type="synonym">Lappa major</name>
    <dbReference type="NCBI Taxonomy" id="4217"/>
    <lineage>
        <taxon>Eukaryota</taxon>
        <taxon>Viridiplantae</taxon>
        <taxon>Streptophyta</taxon>
        <taxon>Embryophyta</taxon>
        <taxon>Tracheophyta</taxon>
        <taxon>Spermatophyta</taxon>
        <taxon>Magnoliopsida</taxon>
        <taxon>eudicotyledons</taxon>
        <taxon>Gunneridae</taxon>
        <taxon>Pentapetalae</taxon>
        <taxon>asterids</taxon>
        <taxon>campanulids</taxon>
        <taxon>Asterales</taxon>
        <taxon>Asteraceae</taxon>
        <taxon>Carduoideae</taxon>
        <taxon>Cardueae</taxon>
        <taxon>Arctiinae</taxon>
        <taxon>Arctium</taxon>
    </lineage>
</organism>
<reference evidence="1 2" key="2">
    <citation type="journal article" date="2022" name="Mol. Ecol. Resour.">
        <title>The genomes of chicory, endive, great burdock and yacon provide insights into Asteraceae paleo-polyploidization history and plant inulin production.</title>
        <authorList>
            <person name="Fan W."/>
            <person name="Wang S."/>
            <person name="Wang H."/>
            <person name="Wang A."/>
            <person name="Jiang F."/>
            <person name="Liu H."/>
            <person name="Zhao H."/>
            <person name="Xu D."/>
            <person name="Zhang Y."/>
        </authorList>
    </citation>
    <scope>NUCLEOTIDE SEQUENCE [LARGE SCALE GENOMIC DNA]</scope>
    <source>
        <strain evidence="2">cv. Niubang</strain>
    </source>
</reference>
<keyword evidence="2" id="KW-1185">Reference proteome</keyword>